<dbReference type="InterPro" id="IPR045866">
    <property type="entry name" value="FAM210A/B-like"/>
</dbReference>
<sequence length="289" mass="33002">MFIETFCTLISGIPSLSPAIRKVPRKTILNVVPRRQYSQRFGLVNPFTRKICSKKQDQLRSSALTYRKYLFHHSCKCANQISTSLKTDLSLGAKIKKLSREYGWSAFGVYLALSALDFPICFLLVKYLGSERIGKWEQAVTSSLKSLIPEDFKRTCNEWSASIQSIRASSHSSQEGDNNKDVDFCEKTSSSNVEDAEKNNKKDASIATQLALAYAIHKSFIFVRVPLTAAITPKIVKMLRGWGWDIGKRTTREAKFLNRAKLRIKLQKPITRKKKFLRFAKFTRFGKDR</sequence>
<proteinExistence type="predicted"/>
<dbReference type="STRING" id="212602.A0A420HR25"/>
<gene>
    <name evidence="2" type="ORF">OnM2_055065</name>
</gene>
<dbReference type="InterPro" id="IPR009688">
    <property type="entry name" value="FAM210A/B-like_dom"/>
</dbReference>
<dbReference type="EMBL" id="MCFK01005592">
    <property type="protein sequence ID" value="RKF59924.1"/>
    <property type="molecule type" value="Genomic_DNA"/>
</dbReference>
<feature type="domain" description="DUF1279" evidence="1">
    <location>
        <begin position="94"/>
        <end position="233"/>
    </location>
</feature>
<dbReference type="PANTHER" id="PTHR21377">
    <property type="entry name" value="PROTEIN FAM210B, MITOCHONDRIAL"/>
    <property type="match status" value="1"/>
</dbReference>
<dbReference type="AlphaFoldDB" id="A0A420HR25"/>
<reference evidence="2 3" key="1">
    <citation type="journal article" date="2018" name="BMC Genomics">
        <title>Comparative genome analyses reveal sequence features reflecting distinct modes of host-adaptation between dicot and monocot powdery mildew.</title>
        <authorList>
            <person name="Wu Y."/>
            <person name="Ma X."/>
            <person name="Pan Z."/>
            <person name="Kale S.D."/>
            <person name="Song Y."/>
            <person name="King H."/>
            <person name="Zhang Q."/>
            <person name="Presley C."/>
            <person name="Deng X."/>
            <person name="Wei C.I."/>
            <person name="Xiao S."/>
        </authorList>
    </citation>
    <scope>NUCLEOTIDE SEQUENCE [LARGE SCALE GENOMIC DNA]</scope>
    <source>
        <strain evidence="2">UMSG2</strain>
    </source>
</reference>
<protein>
    <submittedName>
        <fullName evidence="2">Putative N-terminal acetyltransferase 2</fullName>
    </submittedName>
</protein>
<organism evidence="2 3">
    <name type="scientific">Erysiphe neolycopersici</name>
    <dbReference type="NCBI Taxonomy" id="212602"/>
    <lineage>
        <taxon>Eukaryota</taxon>
        <taxon>Fungi</taxon>
        <taxon>Dikarya</taxon>
        <taxon>Ascomycota</taxon>
        <taxon>Pezizomycotina</taxon>
        <taxon>Leotiomycetes</taxon>
        <taxon>Erysiphales</taxon>
        <taxon>Erysiphaceae</taxon>
        <taxon>Erysiphe</taxon>
    </lineage>
</organism>
<accession>A0A420HR25</accession>
<dbReference type="OrthoDB" id="426386at2759"/>
<dbReference type="PANTHER" id="PTHR21377:SF0">
    <property type="entry name" value="PROTEIN FAM210B, MITOCHONDRIAL"/>
    <property type="match status" value="1"/>
</dbReference>
<dbReference type="GO" id="GO:0005739">
    <property type="term" value="C:mitochondrion"/>
    <property type="evidence" value="ECO:0007669"/>
    <property type="project" value="TreeGrafter"/>
</dbReference>
<dbReference type="Pfam" id="PF06916">
    <property type="entry name" value="FAM210A-B_dom"/>
    <property type="match status" value="1"/>
</dbReference>
<evidence type="ECO:0000313" key="3">
    <source>
        <dbReference type="Proteomes" id="UP000286134"/>
    </source>
</evidence>
<evidence type="ECO:0000259" key="1">
    <source>
        <dbReference type="Pfam" id="PF06916"/>
    </source>
</evidence>
<keyword evidence="2" id="KW-0808">Transferase</keyword>
<evidence type="ECO:0000313" key="2">
    <source>
        <dbReference type="EMBL" id="RKF59924.1"/>
    </source>
</evidence>
<comment type="caution">
    <text evidence="2">The sequence shown here is derived from an EMBL/GenBank/DDBJ whole genome shotgun (WGS) entry which is preliminary data.</text>
</comment>
<keyword evidence="3" id="KW-1185">Reference proteome</keyword>
<name>A0A420HR25_9PEZI</name>
<dbReference type="GO" id="GO:0016740">
    <property type="term" value="F:transferase activity"/>
    <property type="evidence" value="ECO:0007669"/>
    <property type="project" value="UniProtKB-KW"/>
</dbReference>
<dbReference type="Proteomes" id="UP000286134">
    <property type="component" value="Unassembled WGS sequence"/>
</dbReference>